<accession>F0Q6X6</accession>
<dbReference type="KEGG" id="aaa:Acav_4300"/>
<keyword evidence="1" id="KW-0547">Nucleotide-binding</keyword>
<dbReference type="Gene3D" id="3.30.1490.20">
    <property type="entry name" value="ATP-grasp fold, A domain"/>
    <property type="match status" value="1"/>
</dbReference>
<keyword evidence="1" id="KW-0067">ATP-binding</keyword>
<feature type="domain" description="ATP-grasp" evidence="2">
    <location>
        <begin position="128"/>
        <end position="298"/>
    </location>
</feature>
<dbReference type="SUPFAM" id="SSF56059">
    <property type="entry name" value="Glutathione synthetase ATP-binding domain-like"/>
    <property type="match status" value="1"/>
</dbReference>
<dbReference type="PROSITE" id="PS50975">
    <property type="entry name" value="ATP_GRASP"/>
    <property type="match status" value="1"/>
</dbReference>
<evidence type="ECO:0000313" key="3">
    <source>
        <dbReference type="EMBL" id="ADX48184.1"/>
    </source>
</evidence>
<evidence type="ECO:0000313" key="4">
    <source>
        <dbReference type="Proteomes" id="UP000002482"/>
    </source>
</evidence>
<dbReference type="Gene3D" id="3.30.470.20">
    <property type="entry name" value="ATP-grasp fold, B domain"/>
    <property type="match status" value="1"/>
</dbReference>
<dbReference type="GO" id="GO:0005524">
    <property type="term" value="F:ATP binding"/>
    <property type="evidence" value="ECO:0007669"/>
    <property type="project" value="UniProtKB-UniRule"/>
</dbReference>
<gene>
    <name evidence="3" type="ordered locus">Acav_4300</name>
</gene>
<evidence type="ECO:0000259" key="2">
    <source>
        <dbReference type="PROSITE" id="PS50975"/>
    </source>
</evidence>
<dbReference type="EMBL" id="CP002521">
    <property type="protein sequence ID" value="ADX48184.1"/>
    <property type="molecule type" value="Genomic_DNA"/>
</dbReference>
<dbReference type="Pfam" id="PF15632">
    <property type="entry name" value="ATPgrasp_Ter"/>
    <property type="match status" value="1"/>
</dbReference>
<dbReference type="HOGENOM" id="CLU_052967_0_0_4"/>
<protein>
    <submittedName>
        <fullName evidence="3">ATP-grasp fold domain protein, DUF201-type</fullName>
    </submittedName>
</protein>
<dbReference type="GO" id="GO:0046872">
    <property type="term" value="F:metal ion binding"/>
    <property type="evidence" value="ECO:0007669"/>
    <property type="project" value="InterPro"/>
</dbReference>
<proteinExistence type="predicted"/>
<organism evidence="3 4">
    <name type="scientific">Paracidovorax avenae (strain ATCC 19860 / DSM 7227 / CCUG 15838 / JCM 20985 / LMG 2117 / NCPPB 1011)</name>
    <name type="common">Acidovorax avenae</name>
    <dbReference type="NCBI Taxonomy" id="643561"/>
    <lineage>
        <taxon>Bacteria</taxon>
        <taxon>Pseudomonadati</taxon>
        <taxon>Pseudomonadota</taxon>
        <taxon>Betaproteobacteria</taxon>
        <taxon>Burkholderiales</taxon>
        <taxon>Comamonadaceae</taxon>
        <taxon>Paracidovorax</taxon>
    </lineage>
</organism>
<name>F0Q6X6_PARA1</name>
<dbReference type="Proteomes" id="UP000002482">
    <property type="component" value="Chromosome"/>
</dbReference>
<keyword evidence="4" id="KW-1185">Reference proteome</keyword>
<sequence length="457" mass="51151">MESPAQMQQQIAGNGGMPERRVLVFPAGTEIGLEIFAALKGCRNTSLFAAGEDIPNHARLLYSEYHVLPHVTHPSFPSEIAGLCRRLEIDYVFPAHDDALTALSKMRASLGAKVIAPSADTCETTRSKRATYQRLEAFIQTPRVFDPRSIDTFPVFIKPDRGQGSLNAFRADDEEQLAHALRTAHDPLVCEYLPGEEYTVDCFSSLRQGLLFCHARRRDRVRNGISNCTVTVDLPGIESMARAIATQLEMRGAWFFQVKRSASGALTLLEVAPRVAGAMAAHRVQGINFPLLSLMEQDGLNLQIQQNQGSVELDRSLRNRYRHDIEFDALYIDLDDTLILNGEVHLEALKLIFQCINAKKPVTLLTRHALDIEKTLQQHRLHGLFDRVVHITDGSTKSAHIQPDGHPIFVDDSFSERQEVRKTLGIPTFDLSMIELLTEQGFAPRPHRPSQEESHHG</sequence>
<dbReference type="InterPro" id="IPR011761">
    <property type="entry name" value="ATP-grasp"/>
</dbReference>
<evidence type="ECO:0000256" key="1">
    <source>
        <dbReference type="PROSITE-ProRule" id="PRU00409"/>
    </source>
</evidence>
<dbReference type="Gene3D" id="3.40.50.20">
    <property type="match status" value="1"/>
</dbReference>
<dbReference type="AlphaFoldDB" id="F0Q6X6"/>
<dbReference type="InterPro" id="IPR013815">
    <property type="entry name" value="ATP_grasp_subdomain_1"/>
</dbReference>
<reference evidence="3" key="1">
    <citation type="submission" date="2011-02" db="EMBL/GenBank/DDBJ databases">
        <title>Complete sequence of Acidovorax avenae subsp. avenae ATCC 19860.</title>
        <authorList>
            <consortium name="US DOE Joint Genome Institute"/>
            <person name="Lucas S."/>
            <person name="Copeland A."/>
            <person name="Lapidus A."/>
            <person name="Cheng J.-F."/>
            <person name="Goodwin L."/>
            <person name="Pitluck S."/>
            <person name="Chertkov O."/>
            <person name="Held B."/>
            <person name="Detter J.C."/>
            <person name="Han C."/>
            <person name="Tapia R."/>
            <person name="Land M."/>
            <person name="Hauser L."/>
            <person name="Kyrpides N."/>
            <person name="Ivanova N."/>
            <person name="Ovchinnikova G."/>
            <person name="Pagani I."/>
            <person name="Gordon S."/>
            <person name="Woyke T."/>
        </authorList>
    </citation>
    <scope>NUCLEOTIDE SEQUENCE</scope>
    <source>
        <strain evidence="3">ATCC 19860</strain>
    </source>
</reference>